<dbReference type="SUPFAM" id="SSF54826">
    <property type="entry name" value="Enolase N-terminal domain-like"/>
    <property type="match status" value="1"/>
</dbReference>
<proteinExistence type="inferred from homology"/>
<dbReference type="AlphaFoldDB" id="A0A0F6CKZ5"/>
<evidence type="ECO:0000256" key="7">
    <source>
        <dbReference type="ARBA" id="ARBA00022723"/>
    </source>
</evidence>
<evidence type="ECO:0000259" key="17">
    <source>
        <dbReference type="SMART" id="SM01193"/>
    </source>
</evidence>
<feature type="domain" description="Enolase N-terminal" evidence="17">
    <location>
        <begin position="15"/>
        <end position="144"/>
    </location>
</feature>
<dbReference type="HOGENOM" id="CLU_031223_2_1_14"/>
<dbReference type="Pfam" id="PF00113">
    <property type="entry name" value="Enolase_C"/>
    <property type="match status" value="1"/>
</dbReference>
<dbReference type="GO" id="GO:0009986">
    <property type="term" value="C:cell surface"/>
    <property type="evidence" value="ECO:0007669"/>
    <property type="project" value="UniProtKB-SubCell"/>
</dbReference>
<dbReference type="NCBIfam" id="TIGR01060">
    <property type="entry name" value="eno"/>
    <property type="match status" value="1"/>
</dbReference>
<keyword evidence="6 11" id="KW-0964">Secreted</keyword>
<keyword evidence="8 11" id="KW-0460">Magnesium</keyword>
<accession>A0A0F6CKZ5</accession>
<comment type="cofactor">
    <cofactor evidence="14">
        <name>Mg(2+)</name>
        <dbReference type="ChEBI" id="CHEBI:18420"/>
    </cofactor>
    <text evidence="14">Mg(2+) is required for catalysis and for stabilizing the dimer.</text>
</comment>
<dbReference type="SMART" id="SM01193">
    <property type="entry name" value="Enolase_N"/>
    <property type="match status" value="1"/>
</dbReference>
<dbReference type="FunFam" id="3.20.20.120:FF:000001">
    <property type="entry name" value="Enolase"/>
    <property type="match status" value="1"/>
</dbReference>
<reference evidence="18 19" key="1">
    <citation type="journal article" date="2011" name="PLoS ONE">
        <title>Core proteome of the minimal cell: comparative proteomics of three mollicute species.</title>
        <authorList>
            <person name="Fisunov G.Y."/>
            <person name="Alexeev D.G."/>
            <person name="Bazaleev N.A."/>
            <person name="Ladygina V.G."/>
            <person name="Galyamina M.A."/>
            <person name="Kondratov I.G."/>
            <person name="Zhukova N.A."/>
            <person name="Serebryakova M.V."/>
            <person name="Demina I.A."/>
            <person name="Govorun V.M."/>
        </authorList>
    </citation>
    <scope>NUCLEOTIDE SEQUENCE [LARGE SCALE GENOMIC DNA]</scope>
    <source>
        <strain evidence="18 19">S6</strain>
    </source>
</reference>
<gene>
    <name evidence="11 18" type="primary">eno</name>
    <name evidence="18" type="ORF">GCW_02860</name>
</gene>
<comment type="catalytic activity">
    <reaction evidence="11">
        <text>(2R)-2-phosphoglycerate = phosphoenolpyruvate + H2O</text>
        <dbReference type="Rhea" id="RHEA:10164"/>
        <dbReference type="ChEBI" id="CHEBI:15377"/>
        <dbReference type="ChEBI" id="CHEBI:58289"/>
        <dbReference type="ChEBI" id="CHEBI:58702"/>
        <dbReference type="EC" id="4.2.1.11"/>
    </reaction>
</comment>
<dbReference type="InterPro" id="IPR020810">
    <property type="entry name" value="Enolase_C"/>
</dbReference>
<dbReference type="InterPro" id="IPR029017">
    <property type="entry name" value="Enolase-like_N"/>
</dbReference>
<evidence type="ECO:0000256" key="10">
    <source>
        <dbReference type="ARBA" id="ARBA00023239"/>
    </source>
</evidence>
<dbReference type="Gene3D" id="3.20.20.120">
    <property type="entry name" value="Enolase-like C-terminal domain"/>
    <property type="match status" value="1"/>
</dbReference>
<dbReference type="Pfam" id="PF03952">
    <property type="entry name" value="Enolase_N"/>
    <property type="match status" value="1"/>
</dbReference>
<dbReference type="GO" id="GO:0006096">
    <property type="term" value="P:glycolytic process"/>
    <property type="evidence" value="ECO:0007669"/>
    <property type="project" value="UniProtKB-UniRule"/>
</dbReference>
<dbReference type="SFLD" id="SFLDG00178">
    <property type="entry name" value="enolase"/>
    <property type="match status" value="1"/>
</dbReference>
<feature type="binding site" evidence="11">
    <location>
        <position position="364"/>
    </location>
    <ligand>
        <name>(2R)-2-phosphoglycerate</name>
        <dbReference type="ChEBI" id="CHEBI:58289"/>
    </ligand>
</feature>
<evidence type="ECO:0000256" key="11">
    <source>
        <dbReference type="HAMAP-Rule" id="MF_00318"/>
    </source>
</evidence>
<evidence type="ECO:0000256" key="15">
    <source>
        <dbReference type="SAM" id="MobiDB-lite"/>
    </source>
</evidence>
<evidence type="ECO:0000256" key="3">
    <source>
        <dbReference type="ARBA" id="ARBA00012058"/>
    </source>
</evidence>
<dbReference type="SFLD" id="SFLDF00002">
    <property type="entry name" value="enolase"/>
    <property type="match status" value="1"/>
</dbReference>
<dbReference type="KEGG" id="mgz:GCW_02860"/>
<name>A0A0F6CKZ5_MYCGL</name>
<feature type="binding site" evidence="13">
    <location>
        <begin position="391"/>
        <end position="394"/>
    </location>
    <ligand>
        <name>substrate</name>
    </ligand>
</feature>
<comment type="similarity">
    <text evidence="2 11">Belongs to the enolase family.</text>
</comment>
<evidence type="ECO:0000256" key="9">
    <source>
        <dbReference type="ARBA" id="ARBA00023152"/>
    </source>
</evidence>
<keyword evidence="7 11" id="KW-0479">Metal-binding</keyword>
<feature type="compositionally biased region" description="Basic residues" evidence="15">
    <location>
        <begin position="463"/>
        <end position="475"/>
    </location>
</feature>
<dbReference type="Gene3D" id="3.30.390.10">
    <property type="entry name" value="Enolase-like, N-terminal domain"/>
    <property type="match status" value="1"/>
</dbReference>
<keyword evidence="5 11" id="KW-0963">Cytoplasm</keyword>
<evidence type="ECO:0000256" key="6">
    <source>
        <dbReference type="ARBA" id="ARBA00022525"/>
    </source>
</evidence>
<protein>
    <recommendedName>
        <fullName evidence="4 11">Enolase</fullName>
        <ecNumber evidence="3 11">4.2.1.11</ecNumber>
    </recommendedName>
    <alternativeName>
        <fullName evidence="11">2-phospho-D-glycerate hydro-lyase</fullName>
    </alternativeName>
    <alternativeName>
        <fullName evidence="11">2-phosphoglycerate dehydratase</fullName>
    </alternativeName>
</protein>
<dbReference type="InterPro" id="IPR000941">
    <property type="entry name" value="Enolase"/>
</dbReference>
<dbReference type="GO" id="GO:0004634">
    <property type="term" value="F:phosphopyruvate hydratase activity"/>
    <property type="evidence" value="ECO:0007669"/>
    <property type="project" value="UniProtKB-UniRule"/>
</dbReference>
<organism evidence="18 19">
    <name type="scientific">Mycoplasmoides gallisepticum S6</name>
    <dbReference type="NCBI Taxonomy" id="1006581"/>
    <lineage>
        <taxon>Bacteria</taxon>
        <taxon>Bacillati</taxon>
        <taxon>Mycoplasmatota</taxon>
        <taxon>Mycoplasmoidales</taxon>
        <taxon>Mycoplasmoidaceae</taxon>
        <taxon>Mycoplasmoides</taxon>
    </lineage>
</organism>
<dbReference type="InterPro" id="IPR020811">
    <property type="entry name" value="Enolase_N"/>
</dbReference>
<dbReference type="eggNOG" id="COG0148">
    <property type="taxonomic scope" value="Bacteria"/>
</dbReference>
<comment type="function">
    <text evidence="11">Catalyzes the reversible conversion of 2-phosphoglycerate (2-PG) into phosphoenolpyruvate (PEP). It is essential for the degradation of carbohydrates via glycolysis.</text>
</comment>
<dbReference type="HAMAP" id="MF_00318">
    <property type="entry name" value="Enolase"/>
    <property type="match status" value="1"/>
</dbReference>
<feature type="active site" description="Proton acceptor" evidence="11 12">
    <location>
        <position position="364"/>
    </location>
</feature>
<feature type="binding site" evidence="11">
    <location>
        <position position="179"/>
    </location>
    <ligand>
        <name>(2R)-2-phosphoglycerate</name>
        <dbReference type="ChEBI" id="CHEBI:58289"/>
    </ligand>
</feature>
<dbReference type="GO" id="GO:0000287">
    <property type="term" value="F:magnesium ion binding"/>
    <property type="evidence" value="ECO:0007669"/>
    <property type="project" value="UniProtKB-UniRule"/>
</dbReference>
<feature type="binding site" evidence="13">
    <location>
        <position position="312"/>
    </location>
    <ligand>
        <name>substrate</name>
    </ligand>
</feature>
<feature type="binding site" evidence="13">
    <location>
        <position position="339"/>
    </location>
    <ligand>
        <name>substrate</name>
    </ligand>
</feature>
<dbReference type="EMBL" id="CP006916">
    <property type="protein sequence ID" value="AHB99767.1"/>
    <property type="molecule type" value="Genomic_DNA"/>
</dbReference>
<dbReference type="PANTHER" id="PTHR11902">
    <property type="entry name" value="ENOLASE"/>
    <property type="match status" value="1"/>
</dbReference>
<dbReference type="Proteomes" id="UP000018735">
    <property type="component" value="Chromosome"/>
</dbReference>
<feature type="active site" description="Proton donor" evidence="11 12">
    <location>
        <position position="221"/>
    </location>
</feature>
<dbReference type="GO" id="GO:0000015">
    <property type="term" value="C:phosphopyruvate hydratase complex"/>
    <property type="evidence" value="ECO:0007669"/>
    <property type="project" value="InterPro"/>
</dbReference>
<evidence type="ECO:0000256" key="14">
    <source>
        <dbReference type="PIRSR" id="PIRSR001400-3"/>
    </source>
</evidence>
<keyword evidence="9 11" id="KW-0324">Glycolysis</keyword>
<evidence type="ECO:0000256" key="4">
    <source>
        <dbReference type="ARBA" id="ARBA00017068"/>
    </source>
</evidence>
<comment type="pathway">
    <text evidence="1 11">Carbohydrate degradation; glycolysis; pyruvate from D-glyceraldehyde 3-phosphate: step 4/5.</text>
</comment>
<sequence>MAKTNSTSKNNKLEIKSVFAYQVFDSRGFPTVACEVVLNDGSKGLSMVPSGASTGEKEALELRDGGTKYHGKGVTKAVNNINKKIGPKILGVDATLQTEIDEFMIELDGTKTKAKLGANAILAVSMAVCRAAAKSLNLPLYQYIAKKVAKVKGADFILPVPMLNVINGGAHADNTIDFQEFMIMPVGAKTMAKALQMASEVFHSLQKLLKAKKFNTNKGDEGGFAPNLKSAEEALDLMSQAVVDAGYALGKDVAFALDCAASEFYSKEKQAYVFKKAVKAGILSEEKGTKTTEQLISYLEDLTKKYPIVSIEDGLDENDWKGMESLTKKIGKKVQIVGDDTYCTNPELTSKGVSLSATNSVLIKLNQIGTLTETIQTINIAKKANWTAVVSHRSGETEDAFIADLAVALSTGQIKTGSMSRSERIAKYNRLLAIEMQLGNKAKYLGSKTFYNLSTPAATPKKSPAKKTTKAKSKK</sequence>
<comment type="subcellular location">
    <subcellularLocation>
        <location evidence="11">Cytoplasm</location>
    </subcellularLocation>
    <subcellularLocation>
        <location evidence="11">Secreted</location>
    </subcellularLocation>
    <subcellularLocation>
        <location evidence="11">Cell surface</location>
    </subcellularLocation>
    <text evidence="11">Fractions of enolase are present in both the cytoplasm and on the cell surface.</text>
</comment>
<dbReference type="InterPro" id="IPR036849">
    <property type="entry name" value="Enolase-like_C_sf"/>
</dbReference>
<feature type="region of interest" description="Disordered" evidence="15">
    <location>
        <begin position="454"/>
        <end position="475"/>
    </location>
</feature>
<dbReference type="UniPathway" id="UPA00109">
    <property type="reaction ID" value="UER00187"/>
</dbReference>
<dbReference type="PIRSF" id="PIRSF001400">
    <property type="entry name" value="Enolase"/>
    <property type="match status" value="1"/>
</dbReference>
<feature type="binding site" evidence="11">
    <location>
        <position position="394"/>
    </location>
    <ligand>
        <name>(2R)-2-phosphoglycerate</name>
        <dbReference type="ChEBI" id="CHEBI:58289"/>
    </ligand>
</feature>
<feature type="binding site" evidence="13">
    <location>
        <position position="180"/>
    </location>
    <ligand>
        <name>substrate</name>
    </ligand>
</feature>
<dbReference type="PRINTS" id="PR00148">
    <property type="entry name" value="ENOLASE"/>
</dbReference>
<feature type="binding site" evidence="11 14">
    <location>
        <position position="312"/>
    </location>
    <ligand>
        <name>Mg(2+)</name>
        <dbReference type="ChEBI" id="CHEBI:18420"/>
    </ligand>
</feature>
<evidence type="ECO:0000256" key="13">
    <source>
        <dbReference type="PIRSR" id="PIRSR001400-2"/>
    </source>
</evidence>
<evidence type="ECO:0000259" key="16">
    <source>
        <dbReference type="SMART" id="SM01192"/>
    </source>
</evidence>
<evidence type="ECO:0000256" key="12">
    <source>
        <dbReference type="PIRSR" id="PIRSR001400-1"/>
    </source>
</evidence>
<evidence type="ECO:0000256" key="2">
    <source>
        <dbReference type="ARBA" id="ARBA00009604"/>
    </source>
</evidence>
<dbReference type="SUPFAM" id="SSF51604">
    <property type="entry name" value="Enolase C-terminal domain-like"/>
    <property type="match status" value="1"/>
</dbReference>
<dbReference type="SMR" id="A0A0F6CKZ5"/>
<feature type="binding site" evidence="11">
    <location>
        <position position="415"/>
    </location>
    <ligand>
        <name>(2R)-2-phosphoglycerate</name>
        <dbReference type="ChEBI" id="CHEBI:58289"/>
    </ligand>
</feature>
<feature type="binding site" evidence="11 14">
    <location>
        <position position="258"/>
    </location>
    <ligand>
        <name>Mg(2+)</name>
        <dbReference type="ChEBI" id="CHEBI:18420"/>
    </ligand>
</feature>
<dbReference type="EC" id="4.2.1.11" evidence="3 11"/>
<feature type="binding site" evidence="13">
    <location>
        <position position="415"/>
    </location>
    <ligand>
        <name>substrate</name>
    </ligand>
</feature>
<evidence type="ECO:0000313" key="19">
    <source>
        <dbReference type="Proteomes" id="UP000018735"/>
    </source>
</evidence>
<evidence type="ECO:0000313" key="18">
    <source>
        <dbReference type="EMBL" id="AHB99767.1"/>
    </source>
</evidence>
<evidence type="ECO:0000256" key="1">
    <source>
        <dbReference type="ARBA" id="ARBA00005031"/>
    </source>
</evidence>
<dbReference type="FunFam" id="3.30.390.10:FF:000001">
    <property type="entry name" value="Enolase"/>
    <property type="match status" value="1"/>
</dbReference>
<dbReference type="RefSeq" id="WP_011884705.1">
    <property type="nucleotide sequence ID" value="NC_023030.2"/>
</dbReference>
<dbReference type="GO" id="GO:0005576">
    <property type="term" value="C:extracellular region"/>
    <property type="evidence" value="ECO:0007669"/>
    <property type="project" value="UniProtKB-SubCell"/>
</dbReference>
<dbReference type="CDD" id="cd03313">
    <property type="entry name" value="enolase"/>
    <property type="match status" value="1"/>
</dbReference>
<keyword evidence="10 11" id="KW-0456">Lyase</keyword>
<feature type="binding site" evidence="11 14">
    <location>
        <position position="339"/>
    </location>
    <ligand>
        <name>Mg(2+)</name>
        <dbReference type="ChEBI" id="CHEBI:18420"/>
    </ligand>
</feature>
<dbReference type="PANTHER" id="PTHR11902:SF1">
    <property type="entry name" value="ENOLASE"/>
    <property type="match status" value="1"/>
</dbReference>
<feature type="domain" description="Enolase C-terminal TIM barrel" evidence="16">
    <location>
        <begin position="155"/>
        <end position="452"/>
    </location>
</feature>
<dbReference type="SFLD" id="SFLDS00001">
    <property type="entry name" value="Enolase"/>
    <property type="match status" value="1"/>
</dbReference>
<feature type="binding site" evidence="13">
    <location>
        <position position="171"/>
    </location>
    <ligand>
        <name>substrate</name>
    </ligand>
</feature>
<dbReference type="PROSITE" id="PS00164">
    <property type="entry name" value="ENOLASE"/>
    <property type="match status" value="1"/>
</dbReference>
<feature type="binding site" evidence="11">
    <location>
        <position position="393"/>
    </location>
    <ligand>
        <name>(2R)-2-phosphoglycerate</name>
        <dbReference type="ChEBI" id="CHEBI:58289"/>
    </ligand>
</feature>
<dbReference type="InterPro" id="IPR020809">
    <property type="entry name" value="Enolase_CS"/>
</dbReference>
<comment type="cofactor">
    <cofactor evidence="11">
        <name>Mg(2+)</name>
        <dbReference type="ChEBI" id="CHEBI:18420"/>
    </cofactor>
    <text evidence="11">Binds a second Mg(2+) ion via substrate during catalysis.</text>
</comment>
<evidence type="ECO:0000256" key="8">
    <source>
        <dbReference type="ARBA" id="ARBA00022842"/>
    </source>
</evidence>
<evidence type="ECO:0000256" key="5">
    <source>
        <dbReference type="ARBA" id="ARBA00022490"/>
    </source>
</evidence>
<dbReference type="SMART" id="SM01192">
    <property type="entry name" value="Enolase_C"/>
    <property type="match status" value="1"/>
</dbReference>